<feature type="compositionally biased region" description="Low complexity" evidence="1">
    <location>
        <begin position="177"/>
        <end position="187"/>
    </location>
</feature>
<dbReference type="Gene3D" id="6.20.250.70">
    <property type="match status" value="1"/>
</dbReference>
<feature type="compositionally biased region" description="Low complexity" evidence="1">
    <location>
        <begin position="117"/>
        <end position="128"/>
    </location>
</feature>
<proteinExistence type="predicted"/>
<feature type="compositionally biased region" description="Acidic residues" evidence="1">
    <location>
        <begin position="147"/>
        <end position="158"/>
    </location>
</feature>
<reference evidence="2" key="2">
    <citation type="submission" date="2023-05" db="EMBL/GenBank/DDBJ databases">
        <authorList>
            <consortium name="Lawrence Berkeley National Laboratory"/>
            <person name="Steindorff A."/>
            <person name="Hensen N."/>
            <person name="Bonometti L."/>
            <person name="Westerberg I."/>
            <person name="Brannstrom I.O."/>
            <person name="Guillou S."/>
            <person name="Cros-Aarteil S."/>
            <person name="Calhoun S."/>
            <person name="Haridas S."/>
            <person name="Kuo A."/>
            <person name="Mondo S."/>
            <person name="Pangilinan J."/>
            <person name="Riley R."/>
            <person name="Labutti K."/>
            <person name="Andreopoulos B."/>
            <person name="Lipzen A."/>
            <person name="Chen C."/>
            <person name="Yanf M."/>
            <person name="Daum C."/>
            <person name="Ng V."/>
            <person name="Clum A."/>
            <person name="Ohm R."/>
            <person name="Martin F."/>
            <person name="Silar P."/>
            <person name="Natvig D."/>
            <person name="Lalanne C."/>
            <person name="Gautier V."/>
            <person name="Ament-Velasquez S.L."/>
            <person name="Kruys A."/>
            <person name="Hutchinson M.I."/>
            <person name="Powell A.J."/>
            <person name="Barry K."/>
            <person name="Miller A.N."/>
            <person name="Grigoriev I.V."/>
            <person name="Debuchy R."/>
            <person name="Gladieux P."/>
            <person name="Thoren M.H."/>
            <person name="Johannesson H."/>
        </authorList>
    </citation>
    <scope>NUCLEOTIDE SEQUENCE</scope>
    <source>
        <strain evidence="2">CBS 123565</strain>
    </source>
</reference>
<feature type="compositionally biased region" description="Acidic residues" evidence="1">
    <location>
        <begin position="188"/>
        <end position="197"/>
    </location>
</feature>
<dbReference type="InterPro" id="IPR053263">
    <property type="entry name" value="Euk_RPA34_RNAP_subunit"/>
</dbReference>
<organism evidence="2 3">
    <name type="scientific">Trichocladium antarcticum</name>
    <dbReference type="NCBI Taxonomy" id="1450529"/>
    <lineage>
        <taxon>Eukaryota</taxon>
        <taxon>Fungi</taxon>
        <taxon>Dikarya</taxon>
        <taxon>Ascomycota</taxon>
        <taxon>Pezizomycotina</taxon>
        <taxon>Sordariomycetes</taxon>
        <taxon>Sordariomycetidae</taxon>
        <taxon>Sordariales</taxon>
        <taxon>Chaetomiaceae</taxon>
        <taxon>Trichocladium</taxon>
    </lineage>
</organism>
<feature type="compositionally biased region" description="Acidic residues" evidence="1">
    <location>
        <begin position="294"/>
        <end position="309"/>
    </location>
</feature>
<dbReference type="AlphaFoldDB" id="A0AAN6UEQ5"/>
<evidence type="ECO:0000313" key="2">
    <source>
        <dbReference type="EMBL" id="KAK4131404.1"/>
    </source>
</evidence>
<name>A0AAN6UEQ5_9PEZI</name>
<evidence type="ECO:0000313" key="3">
    <source>
        <dbReference type="Proteomes" id="UP001304895"/>
    </source>
</evidence>
<protein>
    <submittedName>
        <fullName evidence="2">Uncharacterized protein</fullName>
    </submittedName>
</protein>
<comment type="caution">
    <text evidence="2">The sequence shown here is derived from an EMBL/GenBank/DDBJ whole genome shotgun (WGS) entry which is preliminary data.</text>
</comment>
<feature type="compositionally biased region" description="Low complexity" evidence="1">
    <location>
        <begin position="137"/>
        <end position="146"/>
    </location>
</feature>
<dbReference type="PANTHER" id="PTHR28155:SF1">
    <property type="entry name" value="DNA-DIRECTED RNA POLYMERASE I SUBUNIT RPA34.5-DOMAIN-CONTAINING PROTEIN"/>
    <property type="match status" value="1"/>
</dbReference>
<feature type="compositionally biased region" description="Polar residues" evidence="1">
    <location>
        <begin position="449"/>
        <end position="458"/>
    </location>
</feature>
<feature type="compositionally biased region" description="Low complexity" evidence="1">
    <location>
        <begin position="550"/>
        <end position="565"/>
    </location>
</feature>
<dbReference type="PANTHER" id="PTHR28155">
    <property type="entry name" value="ACR243WP"/>
    <property type="match status" value="1"/>
</dbReference>
<feature type="compositionally biased region" description="Low complexity" evidence="1">
    <location>
        <begin position="500"/>
        <end position="511"/>
    </location>
</feature>
<feature type="region of interest" description="Disordered" evidence="1">
    <location>
        <begin position="438"/>
        <end position="603"/>
    </location>
</feature>
<accession>A0AAN6UEQ5</accession>
<dbReference type="GO" id="GO:0006360">
    <property type="term" value="P:transcription by RNA polymerase I"/>
    <property type="evidence" value="ECO:0007669"/>
    <property type="project" value="InterPro"/>
</dbReference>
<dbReference type="Proteomes" id="UP001304895">
    <property type="component" value="Unassembled WGS sequence"/>
</dbReference>
<keyword evidence="3" id="KW-1185">Reference proteome</keyword>
<sequence>MAGPRAPIGTLSQHVTNAAGLVRSMVPGVFSKRPRKRDEPSAAESDSDSDSSSDGDNSDHSGGSGTESSKTWADKLKKKKTTTSPQVKAAAAKVIPPSVAGHRAKVESSVTKPEPMDISASESSASGSDSDEEEAEAAIISKSDSDSNSESESSDEETAAPAAKSKPTDKEIKKALSAPASASSTSESEGESSDEESASSSSEPKATGKRVATEQASASEEESNSDSEDESEEEQVVQKAKPTIKNPKAAKATPRPKEAAASKPTKSSVPAKGGARSKEMVSESDSSSAASDAESADNGESDDDAEPMEVETPKEKAKVHGPQEIISQGFYLRKAEEDLDAAAVARAFQKAKAEGKQIWYFTTPKSVPIEVIQKHAIPLDKVHAGKSIFSHEGGEYTGAFEETVNHAIKVLVPGKGGNRYETANQTVDRVFHVTRVTRFGEDDEGQPSLPATSATVTSKAPRPQPKGLRARYHPFGVTSGSVGNAGADESDSDQYVKMVRAPPLTKAATPKKAAKKRKHGDVEKGTPDLEEVAATPAKKSKKARTDKAAKQAAPDPPQTDTTSAVKKSKSKDKTKKDSASTGTKKPKKITPVPPPAIPTSKST</sequence>
<gene>
    <name evidence="2" type="ORF">BT67DRAFT_436281</name>
</gene>
<feature type="region of interest" description="Disordered" evidence="1">
    <location>
        <begin position="22"/>
        <end position="321"/>
    </location>
</feature>
<reference evidence="2" key="1">
    <citation type="journal article" date="2023" name="Mol. Phylogenet. Evol.">
        <title>Genome-scale phylogeny and comparative genomics of the fungal order Sordariales.</title>
        <authorList>
            <person name="Hensen N."/>
            <person name="Bonometti L."/>
            <person name="Westerberg I."/>
            <person name="Brannstrom I.O."/>
            <person name="Guillou S."/>
            <person name="Cros-Aarteil S."/>
            <person name="Calhoun S."/>
            <person name="Haridas S."/>
            <person name="Kuo A."/>
            <person name="Mondo S."/>
            <person name="Pangilinan J."/>
            <person name="Riley R."/>
            <person name="LaButti K."/>
            <person name="Andreopoulos B."/>
            <person name="Lipzen A."/>
            <person name="Chen C."/>
            <person name="Yan M."/>
            <person name="Daum C."/>
            <person name="Ng V."/>
            <person name="Clum A."/>
            <person name="Steindorff A."/>
            <person name="Ohm R.A."/>
            <person name="Martin F."/>
            <person name="Silar P."/>
            <person name="Natvig D.O."/>
            <person name="Lalanne C."/>
            <person name="Gautier V."/>
            <person name="Ament-Velasquez S.L."/>
            <person name="Kruys A."/>
            <person name="Hutchinson M.I."/>
            <person name="Powell A.J."/>
            <person name="Barry K."/>
            <person name="Miller A.N."/>
            <person name="Grigoriev I.V."/>
            <person name="Debuchy R."/>
            <person name="Gladieux P."/>
            <person name="Hiltunen Thoren M."/>
            <person name="Johannesson H."/>
        </authorList>
    </citation>
    <scope>NUCLEOTIDE SEQUENCE</scope>
    <source>
        <strain evidence="2">CBS 123565</strain>
    </source>
</reference>
<feature type="compositionally biased region" description="Low complexity" evidence="1">
    <location>
        <begin position="283"/>
        <end position="293"/>
    </location>
</feature>
<feature type="compositionally biased region" description="Acidic residues" evidence="1">
    <location>
        <begin position="219"/>
        <end position="235"/>
    </location>
</feature>
<dbReference type="InterPro" id="IPR013240">
    <property type="entry name" value="DNA-dir_RNA_pol1_su_RPA34"/>
</dbReference>
<evidence type="ECO:0000256" key="1">
    <source>
        <dbReference type="SAM" id="MobiDB-lite"/>
    </source>
</evidence>
<dbReference type="Pfam" id="PF08208">
    <property type="entry name" value="RNA_polI_A34"/>
    <property type="match status" value="1"/>
</dbReference>
<dbReference type="EMBL" id="MU853424">
    <property type="protein sequence ID" value="KAK4131404.1"/>
    <property type="molecule type" value="Genomic_DNA"/>
</dbReference>